<dbReference type="Proteomes" id="UP000613580">
    <property type="component" value="Unassembled WGS sequence"/>
</dbReference>
<name>A0A8H6W812_MYCCL</name>
<reference evidence="1" key="1">
    <citation type="submission" date="2020-05" db="EMBL/GenBank/DDBJ databases">
        <title>Mycena genomes resolve the evolution of fungal bioluminescence.</title>
        <authorList>
            <person name="Tsai I.J."/>
        </authorList>
    </citation>
    <scope>NUCLEOTIDE SEQUENCE</scope>
    <source>
        <strain evidence="1">110903Hualien_Pintung</strain>
    </source>
</reference>
<dbReference type="AlphaFoldDB" id="A0A8H6W812"/>
<evidence type="ECO:0000313" key="2">
    <source>
        <dbReference type="Proteomes" id="UP000613580"/>
    </source>
</evidence>
<comment type="caution">
    <text evidence="1">The sequence shown here is derived from an EMBL/GenBank/DDBJ whole genome shotgun (WGS) entry which is preliminary data.</text>
</comment>
<protein>
    <submittedName>
        <fullName evidence="1">Uncharacterized protein</fullName>
    </submittedName>
</protein>
<sequence>MFCNFQAGIGPAELALSRSVGITRFLFPPPHHPRKFSRTWRRLRRQLSHVSLATSLLSPVSRSKFRTPFFLAYSTAQRECSALRRSHRISARPKTILRYALANDADLVSAAELNAERNAPTWRNYATGLVLYNPSLSFGLLPWTPLFSLSPFVRTHCLRAHRYQNPTRRQAQDAAWTPRNAYPPPIMLPASSFYIEVCFSCG</sequence>
<keyword evidence="2" id="KW-1185">Reference proteome</keyword>
<gene>
    <name evidence="1" type="ORF">HMN09_00670100</name>
</gene>
<dbReference type="EMBL" id="JACAZE010000008">
    <property type="protein sequence ID" value="KAF7308222.1"/>
    <property type="molecule type" value="Genomic_DNA"/>
</dbReference>
<accession>A0A8H6W812</accession>
<organism evidence="1 2">
    <name type="scientific">Mycena chlorophos</name>
    <name type="common">Agaric fungus</name>
    <name type="synonym">Agaricus chlorophos</name>
    <dbReference type="NCBI Taxonomy" id="658473"/>
    <lineage>
        <taxon>Eukaryota</taxon>
        <taxon>Fungi</taxon>
        <taxon>Dikarya</taxon>
        <taxon>Basidiomycota</taxon>
        <taxon>Agaricomycotina</taxon>
        <taxon>Agaricomycetes</taxon>
        <taxon>Agaricomycetidae</taxon>
        <taxon>Agaricales</taxon>
        <taxon>Marasmiineae</taxon>
        <taxon>Mycenaceae</taxon>
        <taxon>Mycena</taxon>
    </lineage>
</organism>
<proteinExistence type="predicted"/>
<evidence type="ECO:0000313" key="1">
    <source>
        <dbReference type="EMBL" id="KAF7308222.1"/>
    </source>
</evidence>